<dbReference type="RefSeq" id="XP_013350255.1">
    <property type="nucleotide sequence ID" value="XM_013494801.1"/>
</dbReference>
<evidence type="ECO:0000313" key="3">
    <source>
        <dbReference type="EMBL" id="CDJ27677.1"/>
    </source>
</evidence>
<reference evidence="3" key="1">
    <citation type="submission" date="2013-10" db="EMBL/GenBank/DDBJ databases">
        <title>Genomic analysis of the causative agents of coccidiosis in chickens.</title>
        <authorList>
            <person name="Reid A.J."/>
            <person name="Blake D."/>
            <person name="Billington K."/>
            <person name="Browne H."/>
            <person name="Dunn M."/>
            <person name="Hung S."/>
            <person name="Kawahara F."/>
            <person name="Miranda-Saavedra D."/>
            <person name="Mourier T."/>
            <person name="Nagra H."/>
            <person name="Otto T.D."/>
            <person name="Rawlings N."/>
            <person name="Sanchez A."/>
            <person name="Sanders M."/>
            <person name="Subramaniam C."/>
            <person name="Tay Y."/>
            <person name="Dear P."/>
            <person name="Doerig C."/>
            <person name="Gruber A."/>
            <person name="Parkinson J."/>
            <person name="Shirley M."/>
            <person name="Wan K.L."/>
            <person name="Berriman M."/>
            <person name="Tomley F."/>
            <person name="Pain A."/>
        </authorList>
    </citation>
    <scope>NUCLEOTIDE SEQUENCE [LARGE SCALE GENOMIC DNA]</scope>
    <source>
        <strain evidence="3">Houghton</strain>
    </source>
</reference>
<feature type="coiled-coil region" evidence="1">
    <location>
        <begin position="243"/>
        <end position="288"/>
    </location>
</feature>
<name>U6JUD0_9EIME</name>
<dbReference type="Proteomes" id="UP000030744">
    <property type="component" value="Unassembled WGS sequence"/>
</dbReference>
<evidence type="ECO:0000313" key="4">
    <source>
        <dbReference type="Proteomes" id="UP000030744"/>
    </source>
</evidence>
<sequence>MAKQLLGGLIGGEAIGSNGLRGWDDLGLSPVSVNGLAAVMPFETFLNKFSALAHEVDSDVGVMKREARKRLGAGSFSILPDQLSQIDTILDRLVWGTLRAPPTPLPEQPTIEPQQPTPGPAQPTPEPEQPTAEPERPMSQPEQPAVVPEQPTPGAEQPFPGPEQPSAEPEQPAPELEEKAPVGQGPEDNLHQQDQQNDDSSASIENLLGTLLNDDLEEGDSEEEMNAALQRVELLADAVTVLLKEYEKAVEHLQDLLDDQLDAAEEIREELEEQVEEFKNQVKGEQRPKKQEAAAAAAEVARAYDEAMQGFKTSLEALLEQPPTDQPASPAVQEDLAALAARIQAAAEEKLPSLVSAH</sequence>
<evidence type="ECO:0000256" key="1">
    <source>
        <dbReference type="SAM" id="Coils"/>
    </source>
</evidence>
<reference evidence="3" key="2">
    <citation type="submission" date="2013-10" db="EMBL/GenBank/DDBJ databases">
        <authorList>
            <person name="Aslett M."/>
        </authorList>
    </citation>
    <scope>NUCLEOTIDE SEQUENCE [LARGE SCALE GENOMIC DNA]</scope>
    <source>
        <strain evidence="3">Houghton</strain>
    </source>
</reference>
<organism evidence="3 4">
    <name type="scientific">Eimeria mitis</name>
    <dbReference type="NCBI Taxonomy" id="44415"/>
    <lineage>
        <taxon>Eukaryota</taxon>
        <taxon>Sar</taxon>
        <taxon>Alveolata</taxon>
        <taxon>Apicomplexa</taxon>
        <taxon>Conoidasida</taxon>
        <taxon>Coccidia</taxon>
        <taxon>Eucoccidiorida</taxon>
        <taxon>Eimeriorina</taxon>
        <taxon>Eimeriidae</taxon>
        <taxon>Eimeria</taxon>
    </lineage>
</organism>
<keyword evidence="1" id="KW-0175">Coiled coil</keyword>
<feature type="compositionally biased region" description="Pro residues" evidence="2">
    <location>
        <begin position="115"/>
        <end position="128"/>
    </location>
</feature>
<accession>U6JUD0</accession>
<feature type="region of interest" description="Disordered" evidence="2">
    <location>
        <begin position="100"/>
        <end position="225"/>
    </location>
</feature>
<feature type="compositionally biased region" description="Acidic residues" evidence="2">
    <location>
        <begin position="214"/>
        <end position="225"/>
    </location>
</feature>
<proteinExistence type="predicted"/>
<dbReference type="VEuPathDB" id="ToxoDB:EMH_0033890"/>
<dbReference type="AlphaFoldDB" id="U6JUD0"/>
<keyword evidence="4" id="KW-1185">Reference proteome</keyword>
<feature type="compositionally biased region" description="Low complexity" evidence="2">
    <location>
        <begin position="140"/>
        <end position="153"/>
    </location>
</feature>
<dbReference type="EMBL" id="HG680042">
    <property type="protein sequence ID" value="CDJ27677.1"/>
    <property type="molecule type" value="Genomic_DNA"/>
</dbReference>
<feature type="compositionally biased region" description="Low complexity" evidence="2">
    <location>
        <begin position="164"/>
        <end position="174"/>
    </location>
</feature>
<gene>
    <name evidence="3" type="ORF">EMH_0033890</name>
</gene>
<protein>
    <submittedName>
        <fullName evidence="3">Uncharacterized protein</fullName>
    </submittedName>
</protein>
<dbReference type="GeneID" id="25378189"/>
<evidence type="ECO:0000256" key="2">
    <source>
        <dbReference type="SAM" id="MobiDB-lite"/>
    </source>
</evidence>